<evidence type="ECO:0000256" key="5">
    <source>
        <dbReference type="ARBA" id="ARBA00022692"/>
    </source>
</evidence>
<accession>A0A0M9DFA1</accession>
<dbReference type="Pfam" id="PF17820">
    <property type="entry name" value="PDZ_6"/>
    <property type="match status" value="1"/>
</dbReference>
<evidence type="ECO:0000256" key="10">
    <source>
        <dbReference type="ARBA" id="ARBA00023136"/>
    </source>
</evidence>
<gene>
    <name evidence="14" type="ORF">RZ72_13120</name>
</gene>
<keyword evidence="8 11" id="KW-1133">Transmembrane helix</keyword>
<proteinExistence type="inferred from homology"/>
<dbReference type="CDD" id="cd06163">
    <property type="entry name" value="S2P-M50_PDZ_RseP-like"/>
    <property type="match status" value="1"/>
</dbReference>
<dbReference type="GO" id="GO:0016020">
    <property type="term" value="C:membrane"/>
    <property type="evidence" value="ECO:0007669"/>
    <property type="project" value="UniProtKB-SubCell"/>
</dbReference>
<evidence type="ECO:0000256" key="7">
    <source>
        <dbReference type="ARBA" id="ARBA00022833"/>
    </source>
</evidence>
<keyword evidence="7 11" id="KW-0862">Zinc</keyword>
<evidence type="ECO:0000259" key="13">
    <source>
        <dbReference type="Pfam" id="PF17820"/>
    </source>
</evidence>
<dbReference type="NCBIfam" id="TIGR00054">
    <property type="entry name" value="RIP metalloprotease RseP"/>
    <property type="match status" value="1"/>
</dbReference>
<dbReference type="Gene3D" id="2.30.42.10">
    <property type="match status" value="1"/>
</dbReference>
<evidence type="ECO:0000256" key="1">
    <source>
        <dbReference type="ARBA" id="ARBA00001947"/>
    </source>
</evidence>
<comment type="subcellular location">
    <subcellularLocation>
        <location evidence="2">Membrane</location>
        <topology evidence="2">Multi-pass membrane protein</topology>
    </subcellularLocation>
</comment>
<comment type="cofactor">
    <cofactor evidence="1 11">
        <name>Zn(2+)</name>
        <dbReference type="ChEBI" id="CHEBI:29105"/>
    </cofactor>
</comment>
<dbReference type="RefSeq" id="WP_053796677.1">
    <property type="nucleotide sequence ID" value="NZ_JXCZ01000019.1"/>
</dbReference>
<dbReference type="InterPro" id="IPR004387">
    <property type="entry name" value="Pept_M50_Zn"/>
</dbReference>
<evidence type="ECO:0000256" key="6">
    <source>
        <dbReference type="ARBA" id="ARBA00022801"/>
    </source>
</evidence>
<keyword evidence="5 11" id="KW-0812">Transmembrane</keyword>
<evidence type="ECO:0000256" key="2">
    <source>
        <dbReference type="ARBA" id="ARBA00004141"/>
    </source>
</evidence>
<dbReference type="GO" id="GO:0046872">
    <property type="term" value="F:metal ion binding"/>
    <property type="evidence" value="ECO:0007669"/>
    <property type="project" value="UniProtKB-KW"/>
</dbReference>
<evidence type="ECO:0000313" key="15">
    <source>
        <dbReference type="Proteomes" id="UP000037749"/>
    </source>
</evidence>
<dbReference type="SUPFAM" id="SSF50156">
    <property type="entry name" value="PDZ domain-like"/>
    <property type="match status" value="1"/>
</dbReference>
<dbReference type="EMBL" id="JXCZ01000019">
    <property type="protein sequence ID" value="KOY79154.1"/>
    <property type="molecule type" value="Genomic_DNA"/>
</dbReference>
<feature type="domain" description="PDZ" evidence="13">
    <location>
        <begin position="207"/>
        <end position="259"/>
    </location>
</feature>
<dbReference type="PANTHER" id="PTHR42837">
    <property type="entry name" value="REGULATOR OF SIGMA-E PROTEASE RSEP"/>
    <property type="match status" value="1"/>
</dbReference>
<dbReference type="InterPro" id="IPR041489">
    <property type="entry name" value="PDZ_6"/>
</dbReference>
<feature type="transmembrane region" description="Helical" evidence="11">
    <location>
        <begin position="6"/>
        <end position="26"/>
    </location>
</feature>
<evidence type="ECO:0000256" key="8">
    <source>
        <dbReference type="ARBA" id="ARBA00022989"/>
    </source>
</evidence>
<keyword evidence="11" id="KW-0479">Metal-binding</keyword>
<evidence type="ECO:0000259" key="12">
    <source>
        <dbReference type="Pfam" id="PF02163"/>
    </source>
</evidence>
<reference evidence="14 15" key="1">
    <citation type="journal article" date="2015" name="Genome Biol. Evol.">
        <title>Functionally Structured Genomes in Lactobacillus kunkeei Colonizing the Honey Crop and Food Products of Honeybees and Stingless Bees.</title>
        <authorList>
            <person name="Tamarit D."/>
            <person name="Ellegaard K.M."/>
            <person name="Wikander J."/>
            <person name="Olofsson T."/>
            <person name="Vasquez A."/>
            <person name="Andersson S.G."/>
        </authorList>
    </citation>
    <scope>NUCLEOTIDE SEQUENCE [LARGE SCALE GENOMIC DNA]</scope>
    <source>
        <strain evidence="14 15">LAla</strain>
    </source>
</reference>
<dbReference type="GO" id="GO:0004222">
    <property type="term" value="F:metalloendopeptidase activity"/>
    <property type="evidence" value="ECO:0007669"/>
    <property type="project" value="InterPro"/>
</dbReference>
<keyword evidence="4 14" id="KW-0645">Protease</keyword>
<keyword evidence="6 11" id="KW-0378">Hydrolase</keyword>
<name>A0A0M9DFA1_9LACO</name>
<dbReference type="InterPro" id="IPR036034">
    <property type="entry name" value="PDZ_sf"/>
</dbReference>
<feature type="transmembrane region" description="Helical" evidence="11">
    <location>
        <begin position="349"/>
        <end position="372"/>
    </location>
</feature>
<dbReference type="PATRIC" id="fig|148814.9.peg.831"/>
<comment type="similarity">
    <text evidence="3 11">Belongs to the peptidase M50B family.</text>
</comment>
<comment type="caution">
    <text evidence="14">The sequence shown here is derived from an EMBL/GenBank/DDBJ whole genome shotgun (WGS) entry which is preliminary data.</text>
</comment>
<evidence type="ECO:0000313" key="14">
    <source>
        <dbReference type="EMBL" id="KOY79154.1"/>
    </source>
</evidence>
<feature type="domain" description="Peptidase M50" evidence="12">
    <location>
        <begin position="7"/>
        <end position="408"/>
    </location>
</feature>
<evidence type="ECO:0000256" key="4">
    <source>
        <dbReference type="ARBA" id="ARBA00022670"/>
    </source>
</evidence>
<dbReference type="GO" id="GO:0006508">
    <property type="term" value="P:proteolysis"/>
    <property type="evidence" value="ECO:0007669"/>
    <property type="project" value="UniProtKB-KW"/>
</dbReference>
<feature type="transmembrane region" description="Helical" evidence="11">
    <location>
        <begin position="393"/>
        <end position="414"/>
    </location>
</feature>
<dbReference type="CDD" id="cd23081">
    <property type="entry name" value="cpPDZ_EcRseP-like"/>
    <property type="match status" value="1"/>
</dbReference>
<dbReference type="PANTHER" id="PTHR42837:SF2">
    <property type="entry name" value="MEMBRANE METALLOPROTEASE ARASP2, CHLOROPLASTIC-RELATED"/>
    <property type="match status" value="1"/>
</dbReference>
<dbReference type="InterPro" id="IPR008915">
    <property type="entry name" value="Peptidase_M50"/>
</dbReference>
<keyword evidence="9 11" id="KW-0482">Metalloprotease</keyword>
<evidence type="ECO:0000256" key="11">
    <source>
        <dbReference type="RuleBase" id="RU362031"/>
    </source>
</evidence>
<evidence type="ECO:0000256" key="9">
    <source>
        <dbReference type="ARBA" id="ARBA00023049"/>
    </source>
</evidence>
<feature type="transmembrane region" description="Helical" evidence="11">
    <location>
        <begin position="172"/>
        <end position="196"/>
    </location>
</feature>
<evidence type="ECO:0000256" key="3">
    <source>
        <dbReference type="ARBA" id="ARBA00007931"/>
    </source>
</evidence>
<dbReference type="EC" id="3.4.24.-" evidence="11"/>
<dbReference type="Proteomes" id="UP000037749">
    <property type="component" value="Unassembled WGS sequence"/>
</dbReference>
<organism evidence="14 15">
    <name type="scientific">Apilactobacillus kunkeei</name>
    <dbReference type="NCBI Taxonomy" id="148814"/>
    <lineage>
        <taxon>Bacteria</taxon>
        <taxon>Bacillati</taxon>
        <taxon>Bacillota</taxon>
        <taxon>Bacilli</taxon>
        <taxon>Lactobacillales</taxon>
        <taxon>Lactobacillaceae</taxon>
        <taxon>Apilactobacillus</taxon>
    </lineage>
</organism>
<dbReference type="AlphaFoldDB" id="A0A0M9DFA1"/>
<protein>
    <recommendedName>
        <fullName evidence="11">Zinc metalloprotease</fullName>
        <ecNumber evidence="11">3.4.24.-</ecNumber>
    </recommendedName>
</protein>
<sequence length="423" mass="46988">MIITILAFVIVFGILVFVHEFGHFIVAKRSGIMVREFSIGMGPKIFFYRHNQTTYTIRILPLGGYVRMAGIADNDSQELDPGTPVTLKFNEQNEVILINTSQKQKTLDGLPLEVSNVDLERKLFIEGYQDNNEEVKRFKVNHDALMVEHDGTKVQIAPEDVQFQNAPVFKKLLTNAAGIVNNVILAIVAFTILTFMQGGVASNQNTVTPIQGHSVARNAGIKSGDRIVQVDNQKTNNWNELSSAIQDRPDQKLTLVVKRDGQVKIIKLTTESQKNNGKKYGLIGIANTVDSSFTTKLFSGFIRTWNMTKQLVSELAYMVSGHFSLNDLGGPVAIYASTSQATKLGLQGVVYFIAFLSINLAIMNLIPIPVLDGGKILMNIIESVRRKPTSEKVETIVTLIGFAFLVVLMLLVTINDIQRYFIH</sequence>
<dbReference type="Pfam" id="PF02163">
    <property type="entry name" value="Peptidase_M50"/>
    <property type="match status" value="1"/>
</dbReference>
<keyword evidence="10 11" id="KW-0472">Membrane</keyword>